<organism evidence="1 2">
    <name type="scientific">Silvibacterium bohemicum</name>
    <dbReference type="NCBI Taxonomy" id="1577686"/>
    <lineage>
        <taxon>Bacteria</taxon>
        <taxon>Pseudomonadati</taxon>
        <taxon>Acidobacteriota</taxon>
        <taxon>Terriglobia</taxon>
        <taxon>Terriglobales</taxon>
        <taxon>Acidobacteriaceae</taxon>
        <taxon>Silvibacterium</taxon>
    </lineage>
</organism>
<evidence type="ECO:0000313" key="2">
    <source>
        <dbReference type="Proteomes" id="UP000538666"/>
    </source>
</evidence>
<dbReference type="Proteomes" id="UP000538666">
    <property type="component" value="Unassembled WGS sequence"/>
</dbReference>
<name>A0A841JNW9_9BACT</name>
<reference evidence="1 2" key="1">
    <citation type="submission" date="2020-08" db="EMBL/GenBank/DDBJ databases">
        <title>Genomic Encyclopedia of Type Strains, Phase IV (KMG-IV): sequencing the most valuable type-strain genomes for metagenomic binning, comparative biology and taxonomic classification.</title>
        <authorList>
            <person name="Goeker M."/>
        </authorList>
    </citation>
    <scope>NUCLEOTIDE SEQUENCE [LARGE SCALE GENOMIC DNA]</scope>
    <source>
        <strain evidence="1 2">DSM 103733</strain>
    </source>
</reference>
<proteinExistence type="predicted"/>
<sequence length="221" mass="24419">MSRKPVLGTCALCLRHRQLCRSHYLGKAIHRLMNRESPGGQIIFTPELITQNPRQLVAHLLCRECEEGIAKFGEAPALSLINRGGTFPLLNTMKVTEPMETYKNLAVYSGRSMGVDIEALTYYALSVAWRGAVKEWKTLRGQSTTASLGTHEEPIRQYLAGEASLPGNVFVVLTVCTDDAAQFIVNAPWIVPTKADAYLQIEMFVRGLWFVVLAGDAVPQA</sequence>
<dbReference type="OrthoDB" id="6637919at2"/>
<protein>
    <submittedName>
        <fullName evidence="1">Uncharacterized protein</fullName>
    </submittedName>
</protein>
<keyword evidence="2" id="KW-1185">Reference proteome</keyword>
<gene>
    <name evidence="1" type="ORF">HNQ77_001006</name>
</gene>
<dbReference type="AlphaFoldDB" id="A0A841JNW9"/>
<evidence type="ECO:0000313" key="1">
    <source>
        <dbReference type="EMBL" id="MBB6143062.1"/>
    </source>
</evidence>
<accession>A0A841JNW9</accession>
<dbReference type="EMBL" id="JACHEK010000002">
    <property type="protein sequence ID" value="MBB6143062.1"/>
    <property type="molecule type" value="Genomic_DNA"/>
</dbReference>
<dbReference type="RefSeq" id="WP_156186194.1">
    <property type="nucleotide sequence ID" value="NZ_JACHEK010000002.1"/>
</dbReference>
<comment type="caution">
    <text evidence="1">The sequence shown here is derived from an EMBL/GenBank/DDBJ whole genome shotgun (WGS) entry which is preliminary data.</text>
</comment>